<dbReference type="EMBL" id="SMLK01000002">
    <property type="protein sequence ID" value="TFZ03957.1"/>
    <property type="molecule type" value="Genomic_DNA"/>
</dbReference>
<dbReference type="OrthoDB" id="8776025at2"/>
<feature type="region of interest" description="Disordered" evidence="1">
    <location>
        <begin position="1"/>
        <end position="30"/>
    </location>
</feature>
<name>A0A4Z0BX89_9BURK</name>
<dbReference type="Pfam" id="PF11748">
    <property type="entry name" value="DUF3306"/>
    <property type="match status" value="1"/>
</dbReference>
<dbReference type="Proteomes" id="UP000297839">
    <property type="component" value="Unassembled WGS sequence"/>
</dbReference>
<dbReference type="AlphaFoldDB" id="A0A4Z0BX89"/>
<feature type="region of interest" description="Disordered" evidence="1">
    <location>
        <begin position="57"/>
        <end position="134"/>
    </location>
</feature>
<dbReference type="InterPro" id="IPR021735">
    <property type="entry name" value="DUF3306"/>
</dbReference>
<proteinExistence type="predicted"/>
<evidence type="ECO:0000256" key="1">
    <source>
        <dbReference type="SAM" id="MobiDB-lite"/>
    </source>
</evidence>
<organism evidence="2 3">
    <name type="scientific">Ramlibacter humi</name>
    <dbReference type="NCBI Taxonomy" id="2530451"/>
    <lineage>
        <taxon>Bacteria</taxon>
        <taxon>Pseudomonadati</taxon>
        <taxon>Pseudomonadota</taxon>
        <taxon>Betaproteobacteria</taxon>
        <taxon>Burkholderiales</taxon>
        <taxon>Comamonadaceae</taxon>
        <taxon>Ramlibacter</taxon>
    </lineage>
</organism>
<reference evidence="2 3" key="1">
    <citation type="submission" date="2019-03" db="EMBL/GenBank/DDBJ databases">
        <title>Ramlibacter sp. 18x22-1, whole genome shotgun sequence.</title>
        <authorList>
            <person name="Zhang X."/>
            <person name="Feng G."/>
            <person name="Zhu H."/>
        </authorList>
    </citation>
    <scope>NUCLEOTIDE SEQUENCE [LARGE SCALE GENOMIC DNA]</scope>
    <source>
        <strain evidence="2 3">18x22-1</strain>
    </source>
</reference>
<evidence type="ECO:0000313" key="2">
    <source>
        <dbReference type="EMBL" id="TFZ03957.1"/>
    </source>
</evidence>
<gene>
    <name evidence="2" type="ORF">EZ216_09975</name>
</gene>
<accession>A0A4Z0BX89</accession>
<feature type="compositionally biased region" description="Basic and acidic residues" evidence="1">
    <location>
        <begin position="231"/>
        <end position="241"/>
    </location>
</feature>
<feature type="compositionally biased region" description="Basic and acidic residues" evidence="1">
    <location>
        <begin position="61"/>
        <end position="72"/>
    </location>
</feature>
<evidence type="ECO:0000313" key="3">
    <source>
        <dbReference type="Proteomes" id="UP000297839"/>
    </source>
</evidence>
<protein>
    <submittedName>
        <fullName evidence="2">DUF3306 domain-containing protein</fullName>
    </submittedName>
</protein>
<feature type="region of interest" description="Disordered" evidence="1">
    <location>
        <begin position="193"/>
        <end position="255"/>
    </location>
</feature>
<sequence length="255" mass="27127">MWWTGCGPSPTRTTCPSRAGASARRASRRCRTVSGILRRCPRGRRVEAKVADGFLGRWSKRKLDVKEGRAVEAEPPPSPQPSPAGGRGGEDGRAPPQRGEGGDEEAPAQDPPPTLEDVKSLTPDSDFTRFTRAGVAPQVKNAALKKLFADPRFNLQDGLDVYIDDYNKPDPLPEAMLRQLAGAKFLKLFGEEATEQEQGAGTRDGADAQPGASVAQSYAPADIPPPTALPDDAHPDLRLQQDDAAEGGEPGRGAG</sequence>
<keyword evidence="3" id="KW-1185">Reference proteome</keyword>
<comment type="caution">
    <text evidence="2">The sequence shown here is derived from an EMBL/GenBank/DDBJ whole genome shotgun (WGS) entry which is preliminary data.</text>
</comment>